<accession>A0A2V3PJV5</accession>
<dbReference type="EMBL" id="QICL01000042">
    <property type="protein sequence ID" value="PXV58863.1"/>
    <property type="molecule type" value="Genomic_DNA"/>
</dbReference>
<dbReference type="Pfam" id="PF09357">
    <property type="entry name" value="RteC"/>
    <property type="match status" value="1"/>
</dbReference>
<dbReference type="AlphaFoldDB" id="A0A2V3PJV5"/>
<evidence type="ECO:0000256" key="1">
    <source>
        <dbReference type="SAM" id="MobiDB-lite"/>
    </source>
</evidence>
<evidence type="ECO:0000313" key="2">
    <source>
        <dbReference type="EMBL" id="PXV58863.1"/>
    </source>
</evidence>
<reference evidence="2 3" key="1">
    <citation type="submission" date="2018-03" db="EMBL/GenBank/DDBJ databases">
        <title>Genomic Encyclopedia of Archaeal and Bacterial Type Strains, Phase II (KMG-II): from individual species to whole genera.</title>
        <authorList>
            <person name="Goeker M."/>
        </authorList>
    </citation>
    <scope>NUCLEOTIDE SEQUENCE [LARGE SCALE GENOMIC DNA]</scope>
    <source>
        <strain evidence="2 3">DSM 100214</strain>
    </source>
</reference>
<dbReference type="RefSeq" id="WP_110312501.1">
    <property type="nucleotide sequence ID" value="NZ_QICL01000042.1"/>
</dbReference>
<gene>
    <name evidence="2" type="ORF">CLV62_14210</name>
</gene>
<sequence>MKQFVKSLQQEVQAKLCRIEKQEGDVLKKMHDGVLCLEESFVRLKTFMKAYSFEDGSQEILFFKKYKPELACHLIFYRKKYSIELSRPAGGHAGQITYLEKELSRIRDYFDKTASFYCYYRSGGTHLDHLYFLRRKPCIGMHLESFCDERDPSFSTVADFQVAKIRANELLEDYLKEKIWSLQQEPNQDELYALPKTKVTWTSKKIDLLELIYELYCARSLNNGQISINKLVAYFESVFNIDLSSTSERAWYNLTIRENPTTFLDRMRKLFRERMEDEYRKNTGKNKGKKPEDDDDNS</sequence>
<organism evidence="2 3">
    <name type="scientific">Dysgonomonas alginatilytica</name>
    <dbReference type="NCBI Taxonomy" id="1605892"/>
    <lineage>
        <taxon>Bacteria</taxon>
        <taxon>Pseudomonadati</taxon>
        <taxon>Bacteroidota</taxon>
        <taxon>Bacteroidia</taxon>
        <taxon>Bacteroidales</taxon>
        <taxon>Dysgonomonadaceae</taxon>
        <taxon>Dysgonomonas</taxon>
    </lineage>
</organism>
<protein>
    <submittedName>
        <fullName evidence="2">RteC protein</fullName>
    </submittedName>
</protein>
<keyword evidence="3" id="KW-1185">Reference proteome</keyword>
<evidence type="ECO:0000313" key="3">
    <source>
        <dbReference type="Proteomes" id="UP000247973"/>
    </source>
</evidence>
<name>A0A2V3PJV5_9BACT</name>
<comment type="caution">
    <text evidence="2">The sequence shown here is derived from an EMBL/GenBank/DDBJ whole genome shotgun (WGS) entry which is preliminary data.</text>
</comment>
<dbReference type="Proteomes" id="UP000247973">
    <property type="component" value="Unassembled WGS sequence"/>
</dbReference>
<proteinExistence type="predicted"/>
<feature type="region of interest" description="Disordered" evidence="1">
    <location>
        <begin position="278"/>
        <end position="298"/>
    </location>
</feature>
<dbReference type="OrthoDB" id="790983at2"/>
<dbReference type="InterPro" id="IPR018534">
    <property type="entry name" value="Tet_reg_excision_RteC"/>
</dbReference>